<sequence length="48" mass="5522">MNCQSYHLSESLPVHSKLFGLDAKMLDCGMFSLYVDRCSCQRNVPRKL</sequence>
<reference evidence="1" key="1">
    <citation type="submission" date="2014-11" db="EMBL/GenBank/DDBJ databases">
        <authorList>
            <person name="Amaro Gonzalez C."/>
        </authorList>
    </citation>
    <scope>NUCLEOTIDE SEQUENCE</scope>
</reference>
<evidence type="ECO:0000313" key="1">
    <source>
        <dbReference type="EMBL" id="JAH00367.1"/>
    </source>
</evidence>
<organism evidence="1">
    <name type="scientific">Anguilla anguilla</name>
    <name type="common">European freshwater eel</name>
    <name type="synonym">Muraena anguilla</name>
    <dbReference type="NCBI Taxonomy" id="7936"/>
    <lineage>
        <taxon>Eukaryota</taxon>
        <taxon>Metazoa</taxon>
        <taxon>Chordata</taxon>
        <taxon>Craniata</taxon>
        <taxon>Vertebrata</taxon>
        <taxon>Euteleostomi</taxon>
        <taxon>Actinopterygii</taxon>
        <taxon>Neopterygii</taxon>
        <taxon>Teleostei</taxon>
        <taxon>Anguilliformes</taxon>
        <taxon>Anguillidae</taxon>
        <taxon>Anguilla</taxon>
    </lineage>
</organism>
<accession>A0A0E9P7V7</accession>
<dbReference type="AlphaFoldDB" id="A0A0E9P7V7"/>
<protein>
    <submittedName>
        <fullName evidence="1">Uncharacterized protein</fullName>
    </submittedName>
</protein>
<name>A0A0E9P7V7_ANGAN</name>
<proteinExistence type="predicted"/>
<reference evidence="1" key="2">
    <citation type="journal article" date="2015" name="Fish Shellfish Immunol.">
        <title>Early steps in the European eel (Anguilla anguilla)-Vibrio vulnificus interaction in the gills: Role of the RtxA13 toxin.</title>
        <authorList>
            <person name="Callol A."/>
            <person name="Pajuelo D."/>
            <person name="Ebbesson L."/>
            <person name="Teles M."/>
            <person name="MacKenzie S."/>
            <person name="Amaro C."/>
        </authorList>
    </citation>
    <scope>NUCLEOTIDE SEQUENCE</scope>
</reference>
<dbReference type="EMBL" id="GBXM01108210">
    <property type="protein sequence ID" value="JAH00367.1"/>
    <property type="molecule type" value="Transcribed_RNA"/>
</dbReference>